<evidence type="ECO:0000313" key="1">
    <source>
        <dbReference type="EMBL" id="MCI19219.1"/>
    </source>
</evidence>
<dbReference type="Proteomes" id="UP000265520">
    <property type="component" value="Unassembled WGS sequence"/>
</dbReference>
<accession>A0A392Q5U8</accession>
<proteinExistence type="predicted"/>
<reference evidence="1 2" key="1">
    <citation type="journal article" date="2018" name="Front. Plant Sci.">
        <title>Red Clover (Trifolium pratense) and Zigzag Clover (T. medium) - A Picture of Genomic Similarities and Differences.</title>
        <authorList>
            <person name="Dluhosova J."/>
            <person name="Istvanek J."/>
            <person name="Nedelnik J."/>
            <person name="Repkova J."/>
        </authorList>
    </citation>
    <scope>NUCLEOTIDE SEQUENCE [LARGE SCALE GENOMIC DNA]</scope>
    <source>
        <strain evidence="2">cv. 10/8</strain>
        <tissue evidence="1">Leaf</tissue>
    </source>
</reference>
<dbReference type="EMBL" id="LXQA010113800">
    <property type="protein sequence ID" value="MCI19219.1"/>
    <property type="molecule type" value="Genomic_DNA"/>
</dbReference>
<keyword evidence="2" id="KW-1185">Reference proteome</keyword>
<protein>
    <submittedName>
        <fullName evidence="1">Replication protein A1-like protein</fullName>
    </submittedName>
</protein>
<comment type="caution">
    <text evidence="1">The sequence shown here is derived from an EMBL/GenBank/DDBJ whole genome shotgun (WGS) entry which is preliminary data.</text>
</comment>
<name>A0A392Q5U8_9FABA</name>
<organism evidence="1 2">
    <name type="scientific">Trifolium medium</name>
    <dbReference type="NCBI Taxonomy" id="97028"/>
    <lineage>
        <taxon>Eukaryota</taxon>
        <taxon>Viridiplantae</taxon>
        <taxon>Streptophyta</taxon>
        <taxon>Embryophyta</taxon>
        <taxon>Tracheophyta</taxon>
        <taxon>Spermatophyta</taxon>
        <taxon>Magnoliopsida</taxon>
        <taxon>eudicotyledons</taxon>
        <taxon>Gunneridae</taxon>
        <taxon>Pentapetalae</taxon>
        <taxon>rosids</taxon>
        <taxon>fabids</taxon>
        <taxon>Fabales</taxon>
        <taxon>Fabaceae</taxon>
        <taxon>Papilionoideae</taxon>
        <taxon>50 kb inversion clade</taxon>
        <taxon>NPAAA clade</taxon>
        <taxon>Hologalegina</taxon>
        <taxon>IRL clade</taxon>
        <taxon>Trifolieae</taxon>
        <taxon>Trifolium</taxon>
    </lineage>
</organism>
<dbReference type="AlphaFoldDB" id="A0A392Q5U8"/>
<feature type="non-terminal residue" evidence="1">
    <location>
        <position position="135"/>
    </location>
</feature>
<evidence type="ECO:0000313" key="2">
    <source>
        <dbReference type="Proteomes" id="UP000265520"/>
    </source>
</evidence>
<sequence length="135" mass="15178">MVETFINYFSPASNEGFDGIIRYTFNHYLGGFSGFIQGSSDILLAKLYAIYKCLLLAKDMSINELVYYYNSSQCVNFIKELLGLRRRFDGGKNGKSSKKLQISCCLGRKAQPSGPNFLFAICFLRNARAGLRIAQ</sequence>